<dbReference type="AlphaFoldDB" id="A0A4Y9FS34"/>
<name>A0A4Y9FS34_9MICO</name>
<dbReference type="PROSITE" id="PS50943">
    <property type="entry name" value="HTH_CROC1"/>
    <property type="match status" value="1"/>
</dbReference>
<dbReference type="CDD" id="cd00093">
    <property type="entry name" value="HTH_XRE"/>
    <property type="match status" value="1"/>
</dbReference>
<evidence type="ECO:0000259" key="2">
    <source>
        <dbReference type="PROSITE" id="PS50943"/>
    </source>
</evidence>
<feature type="region of interest" description="Disordered" evidence="1">
    <location>
        <begin position="94"/>
        <end position="113"/>
    </location>
</feature>
<feature type="compositionally biased region" description="Low complexity" evidence="1">
    <location>
        <begin position="94"/>
        <end position="106"/>
    </location>
</feature>
<evidence type="ECO:0000313" key="3">
    <source>
        <dbReference type="EMBL" id="TFU32004.1"/>
    </source>
</evidence>
<dbReference type="GO" id="GO:0003677">
    <property type="term" value="F:DNA binding"/>
    <property type="evidence" value="ECO:0007669"/>
    <property type="project" value="InterPro"/>
</dbReference>
<dbReference type="Pfam" id="PF01381">
    <property type="entry name" value="HTH_3"/>
    <property type="match status" value="1"/>
</dbReference>
<gene>
    <name evidence="3" type="ORF">E4U02_12595</name>
</gene>
<reference evidence="3 4" key="1">
    <citation type="submission" date="2019-03" db="EMBL/GenBank/DDBJ databases">
        <title>Diversity of the mouse oral microbiome.</title>
        <authorList>
            <person name="Joseph S."/>
            <person name="Aduse-Opoku J."/>
            <person name="Curtis M."/>
            <person name="Wade W."/>
            <person name="Hashim A."/>
        </authorList>
    </citation>
    <scope>NUCLEOTIDE SEQUENCE [LARGE SCALE GENOMIC DNA]</scope>
    <source>
        <strain evidence="3 4">P1012</strain>
    </source>
</reference>
<dbReference type="InterPro" id="IPR010982">
    <property type="entry name" value="Lambda_DNA-bd_dom_sf"/>
</dbReference>
<dbReference type="Proteomes" id="UP000298358">
    <property type="component" value="Unassembled WGS sequence"/>
</dbReference>
<keyword evidence="4" id="KW-1185">Reference proteome</keyword>
<dbReference type="RefSeq" id="WP_135115190.1">
    <property type="nucleotide sequence ID" value="NZ_JADGLL010000038.1"/>
</dbReference>
<dbReference type="EMBL" id="SPQB01000038">
    <property type="protein sequence ID" value="TFU32004.1"/>
    <property type="molecule type" value="Genomic_DNA"/>
</dbReference>
<feature type="domain" description="HTH cro/C1-type" evidence="2">
    <location>
        <begin position="29"/>
        <end position="83"/>
    </location>
</feature>
<dbReference type="Gene3D" id="1.10.260.40">
    <property type="entry name" value="lambda repressor-like DNA-binding domains"/>
    <property type="match status" value="1"/>
</dbReference>
<dbReference type="SUPFAM" id="SSF47413">
    <property type="entry name" value="lambda repressor-like DNA-binding domains"/>
    <property type="match status" value="1"/>
</dbReference>
<sequence length="113" mass="12073">MAELLPLPSERPSFAEPDPLWRHLVGERLRRARRERGETLAEVARRAGISVQYLSEMERGRKEASSEMIAAVLGALGESLLDLTAGVADDLRRSAPASAPSLSGGPQALALAA</sequence>
<dbReference type="OrthoDB" id="3188736at2"/>
<dbReference type="SMART" id="SM00530">
    <property type="entry name" value="HTH_XRE"/>
    <property type="match status" value="1"/>
</dbReference>
<evidence type="ECO:0000313" key="4">
    <source>
        <dbReference type="Proteomes" id="UP000298358"/>
    </source>
</evidence>
<comment type="caution">
    <text evidence="3">The sequence shown here is derived from an EMBL/GenBank/DDBJ whole genome shotgun (WGS) entry which is preliminary data.</text>
</comment>
<dbReference type="InterPro" id="IPR001387">
    <property type="entry name" value="Cro/C1-type_HTH"/>
</dbReference>
<proteinExistence type="predicted"/>
<accession>A0A4Y9FS34</accession>
<protein>
    <submittedName>
        <fullName evidence="3">XRE family transcriptional regulator</fullName>
    </submittedName>
</protein>
<organism evidence="3 4">
    <name type="scientific">Microbacterium paludicola</name>
    <dbReference type="NCBI Taxonomy" id="300019"/>
    <lineage>
        <taxon>Bacteria</taxon>
        <taxon>Bacillati</taxon>
        <taxon>Actinomycetota</taxon>
        <taxon>Actinomycetes</taxon>
        <taxon>Micrococcales</taxon>
        <taxon>Microbacteriaceae</taxon>
        <taxon>Microbacterium</taxon>
    </lineage>
</organism>
<evidence type="ECO:0000256" key="1">
    <source>
        <dbReference type="SAM" id="MobiDB-lite"/>
    </source>
</evidence>